<reference evidence="1 2" key="1">
    <citation type="submission" date="2013-11" db="EMBL/GenBank/DDBJ databases">
        <title>Opisthorchis viverrini - life in the bile duct.</title>
        <authorList>
            <person name="Young N.D."/>
            <person name="Nagarajan N."/>
            <person name="Lin S.J."/>
            <person name="Korhonen P.K."/>
            <person name="Jex A.R."/>
            <person name="Hall R.S."/>
            <person name="Safavi-Hemami H."/>
            <person name="Kaewkong W."/>
            <person name="Bertrand D."/>
            <person name="Gao S."/>
            <person name="Seet Q."/>
            <person name="Wongkham S."/>
            <person name="Teh B.T."/>
            <person name="Wongkham C."/>
            <person name="Intapan P.M."/>
            <person name="Maleewong W."/>
            <person name="Yang X."/>
            <person name="Hu M."/>
            <person name="Wang Z."/>
            <person name="Hofmann A."/>
            <person name="Sternberg P.W."/>
            <person name="Tan P."/>
            <person name="Wang J."/>
            <person name="Gasser R.B."/>
        </authorList>
    </citation>
    <scope>NUCLEOTIDE SEQUENCE [LARGE SCALE GENOMIC DNA]</scope>
</reference>
<dbReference type="CTD" id="20323534"/>
<name>A0A074Z698_OPIVI</name>
<dbReference type="GeneID" id="20323534"/>
<dbReference type="Proteomes" id="UP000054324">
    <property type="component" value="Unassembled WGS sequence"/>
</dbReference>
<feature type="non-terminal residue" evidence="1">
    <location>
        <position position="59"/>
    </location>
</feature>
<organism evidence="1 2">
    <name type="scientific">Opisthorchis viverrini</name>
    <name type="common">Southeast Asian liver fluke</name>
    <dbReference type="NCBI Taxonomy" id="6198"/>
    <lineage>
        <taxon>Eukaryota</taxon>
        <taxon>Metazoa</taxon>
        <taxon>Spiralia</taxon>
        <taxon>Lophotrochozoa</taxon>
        <taxon>Platyhelminthes</taxon>
        <taxon>Trematoda</taxon>
        <taxon>Digenea</taxon>
        <taxon>Opisthorchiida</taxon>
        <taxon>Opisthorchiata</taxon>
        <taxon>Opisthorchiidae</taxon>
        <taxon>Opisthorchis</taxon>
    </lineage>
</organism>
<dbReference type="RefSeq" id="XP_009173666.1">
    <property type="nucleotide sequence ID" value="XM_009175402.1"/>
</dbReference>
<dbReference type="EMBL" id="KL596890">
    <property type="protein sequence ID" value="KER22603.1"/>
    <property type="molecule type" value="Genomic_DNA"/>
</dbReference>
<dbReference type="KEGG" id="ovi:T265_09365"/>
<protein>
    <submittedName>
        <fullName evidence="1">Uncharacterized protein</fullName>
    </submittedName>
</protein>
<evidence type="ECO:0000313" key="1">
    <source>
        <dbReference type="EMBL" id="KER22603.1"/>
    </source>
</evidence>
<evidence type="ECO:0000313" key="2">
    <source>
        <dbReference type="Proteomes" id="UP000054324"/>
    </source>
</evidence>
<gene>
    <name evidence="1" type="ORF">T265_09365</name>
</gene>
<proteinExistence type="predicted"/>
<keyword evidence="2" id="KW-1185">Reference proteome</keyword>
<dbReference type="AlphaFoldDB" id="A0A074Z698"/>
<accession>A0A074Z698</accession>
<feature type="non-terminal residue" evidence="1">
    <location>
        <position position="1"/>
    </location>
</feature>
<sequence length="59" mass="6972">CRSFLHLVKNLDRLFADRTTRVVQVCTLKAVCLLIAIYRRQIPPSGTSTWTEWQPVWHF</sequence>